<gene>
    <name evidence="3" type="ORF">EUU22_07750</name>
</gene>
<evidence type="ECO:0000256" key="1">
    <source>
        <dbReference type="SAM" id="MobiDB-lite"/>
    </source>
</evidence>
<feature type="domain" description="Glyoxalase-related protein" evidence="2">
    <location>
        <begin position="1"/>
        <end position="145"/>
    </location>
</feature>
<evidence type="ECO:0000313" key="4">
    <source>
        <dbReference type="Proteomes" id="UP000291088"/>
    </source>
</evidence>
<dbReference type="OrthoDB" id="7350221at2"/>
<sequence length="146" mass="15762">MTMAHLTIDDLKSQARRLREAMSAAGTPLTHSAALELVAKSHGARDWNTLSALAARTDNVPAPPATVGAVVTGEYLGQRFRGKVLALRKLSNSDYHAITLHFDEPVDIVTFDSFSAFRQRVSGTIDGRGVSPQRTSNGRPHIVLDA</sequence>
<dbReference type="Pfam" id="PF20066">
    <property type="entry name" value="Glyoxalase_8"/>
    <property type="match status" value="1"/>
</dbReference>
<feature type="region of interest" description="Disordered" evidence="1">
    <location>
        <begin position="125"/>
        <end position="146"/>
    </location>
</feature>
<accession>A0A4Q2TKC3</accession>
<reference evidence="3 4" key="1">
    <citation type="submission" date="2019-01" db="EMBL/GenBank/DDBJ databases">
        <authorList>
            <person name="Deng T."/>
        </authorList>
    </citation>
    <scope>NUCLEOTIDE SEQUENCE [LARGE SCALE GENOMIC DNA]</scope>
    <source>
        <strain evidence="3 4">F8825</strain>
    </source>
</reference>
<name>A0A4Q2TKC3_9HYPH</name>
<keyword evidence="4" id="KW-1185">Reference proteome</keyword>
<dbReference type="Proteomes" id="UP000291088">
    <property type="component" value="Unassembled WGS sequence"/>
</dbReference>
<proteinExistence type="predicted"/>
<evidence type="ECO:0000259" key="2">
    <source>
        <dbReference type="Pfam" id="PF20066"/>
    </source>
</evidence>
<comment type="caution">
    <text evidence="3">The sequence shown here is derived from an EMBL/GenBank/DDBJ whole genome shotgun (WGS) entry which is preliminary data.</text>
</comment>
<dbReference type="InterPro" id="IPR045517">
    <property type="entry name" value="Glyoxalase_8"/>
</dbReference>
<dbReference type="EMBL" id="SDVB01000170">
    <property type="protein sequence ID" value="RYC17856.1"/>
    <property type="molecule type" value="Genomic_DNA"/>
</dbReference>
<dbReference type="RefSeq" id="WP_112690984.1">
    <property type="nucleotide sequence ID" value="NZ_SDVB01000170.1"/>
</dbReference>
<organism evidence="3 4">
    <name type="scientific">Ciceribacter ferrooxidans</name>
    <dbReference type="NCBI Taxonomy" id="2509717"/>
    <lineage>
        <taxon>Bacteria</taxon>
        <taxon>Pseudomonadati</taxon>
        <taxon>Pseudomonadota</taxon>
        <taxon>Alphaproteobacteria</taxon>
        <taxon>Hyphomicrobiales</taxon>
        <taxon>Rhizobiaceae</taxon>
        <taxon>Ciceribacter</taxon>
    </lineage>
</organism>
<protein>
    <recommendedName>
        <fullName evidence="2">Glyoxalase-related protein domain-containing protein</fullName>
    </recommendedName>
</protein>
<dbReference type="AlphaFoldDB" id="A0A4Q2TKC3"/>
<evidence type="ECO:0000313" key="3">
    <source>
        <dbReference type="EMBL" id="RYC17856.1"/>
    </source>
</evidence>